<dbReference type="AlphaFoldDB" id="A0A8A0RS01"/>
<proteinExistence type="predicted"/>
<evidence type="ECO:0000313" key="3">
    <source>
        <dbReference type="Proteomes" id="UP000662904"/>
    </source>
</evidence>
<evidence type="ECO:0000259" key="1">
    <source>
        <dbReference type="Pfam" id="PF13276"/>
    </source>
</evidence>
<dbReference type="KEGG" id="kme:H0A61_02679"/>
<reference evidence="2" key="1">
    <citation type="submission" date="2020-07" db="EMBL/GenBank/DDBJ databases">
        <title>Koleobacter methoxysyntrophicus gen. nov., sp. nov., a novel anaerobic bacterium isolated from deep subsurface oil field and proposal of Koleobacterales ord. nov. in the phylum Firmicutes.</title>
        <authorList>
            <person name="Sakamoto S."/>
            <person name="Tamaki H."/>
        </authorList>
    </citation>
    <scope>NUCLEOTIDE SEQUENCE</scope>
    <source>
        <strain evidence="2">NRmbB1</strain>
    </source>
</reference>
<dbReference type="Pfam" id="PF13276">
    <property type="entry name" value="HTH_21"/>
    <property type="match status" value="1"/>
</dbReference>
<gene>
    <name evidence="2" type="ORF">H0A61_02679</name>
</gene>
<name>A0A8A0RS01_9FIRM</name>
<dbReference type="EMBL" id="CP059066">
    <property type="protein sequence ID" value="QSQ10278.1"/>
    <property type="molecule type" value="Genomic_DNA"/>
</dbReference>
<dbReference type="InterPro" id="IPR025948">
    <property type="entry name" value="HTH-like_dom"/>
</dbReference>
<accession>A0A8A0RS01</accession>
<feature type="domain" description="HTH-like" evidence="1">
    <location>
        <begin position="38"/>
        <end position="83"/>
    </location>
</feature>
<organism evidence="2 3">
    <name type="scientific">Koleobacter methoxysyntrophicus</name>
    <dbReference type="NCBI Taxonomy" id="2751313"/>
    <lineage>
        <taxon>Bacteria</taxon>
        <taxon>Bacillati</taxon>
        <taxon>Bacillota</taxon>
        <taxon>Clostridia</taxon>
        <taxon>Koleobacterales</taxon>
        <taxon>Koleobacteraceae</taxon>
        <taxon>Koleobacter</taxon>
    </lineage>
</organism>
<keyword evidence="3" id="KW-1185">Reference proteome</keyword>
<protein>
    <recommendedName>
        <fullName evidence="1">HTH-like domain-containing protein</fullName>
    </recommendedName>
</protein>
<dbReference type="Proteomes" id="UP000662904">
    <property type="component" value="Chromosome"/>
</dbReference>
<evidence type="ECO:0000313" key="2">
    <source>
        <dbReference type="EMBL" id="QSQ10278.1"/>
    </source>
</evidence>
<sequence>MVEKDSKEITVKRQCELLDINRTSIYYTPVPISPEEIEIKHKIDEIYTRWPTYGYRRITAMLKRYGYEINRKRVRRYMSRSELK</sequence>